<dbReference type="Pfam" id="PF13240">
    <property type="entry name" value="Zn_Ribbon_1"/>
    <property type="match status" value="1"/>
</dbReference>
<accession>A0ABT3RGD5</accession>
<keyword evidence="1" id="KW-0812">Transmembrane</keyword>
<proteinExistence type="predicted"/>
<feature type="domain" description="Zinc-ribbon" evidence="2">
    <location>
        <begin position="12"/>
        <end position="33"/>
    </location>
</feature>
<gene>
    <name evidence="3" type="ORF">OO017_11320</name>
</gene>
<dbReference type="InterPro" id="IPR026870">
    <property type="entry name" value="Zinc_ribbon_dom"/>
</dbReference>
<evidence type="ECO:0000256" key="1">
    <source>
        <dbReference type="SAM" id="Phobius"/>
    </source>
</evidence>
<keyword evidence="1" id="KW-1133">Transmembrane helix</keyword>
<protein>
    <submittedName>
        <fullName evidence="3">Zinc-ribbon domain-containing protein</fullName>
    </submittedName>
</protein>
<comment type="caution">
    <text evidence="3">The sequence shown here is derived from an EMBL/GenBank/DDBJ whole genome shotgun (WGS) entry which is preliminary data.</text>
</comment>
<reference evidence="3 4" key="1">
    <citation type="submission" date="2022-11" db="EMBL/GenBank/DDBJ databases">
        <title>The characterization of three novel Bacteroidetes species and genomic analysis of their roles in tidal elemental geochemical cycles.</title>
        <authorList>
            <person name="Ma K.-J."/>
        </authorList>
    </citation>
    <scope>NUCLEOTIDE SEQUENCE [LARGE SCALE GENOMIC DNA]</scope>
    <source>
        <strain evidence="3 4">M82</strain>
    </source>
</reference>
<sequence>MANPENPATKTCPNCGATVPREAKQCPQCGQPLPANGSNWFKNLTATEIFLLVLGGIMLAIGLVAL</sequence>
<dbReference type="InterPro" id="IPR038587">
    <property type="entry name" value="Ribosomal_eL40_sf"/>
</dbReference>
<keyword evidence="1" id="KW-0472">Membrane</keyword>
<evidence type="ECO:0000259" key="2">
    <source>
        <dbReference type="Pfam" id="PF13240"/>
    </source>
</evidence>
<dbReference type="EMBL" id="JAPFQO010000007">
    <property type="protein sequence ID" value="MCX2740538.1"/>
    <property type="molecule type" value="Genomic_DNA"/>
</dbReference>
<evidence type="ECO:0000313" key="4">
    <source>
        <dbReference type="Proteomes" id="UP001207228"/>
    </source>
</evidence>
<feature type="transmembrane region" description="Helical" evidence="1">
    <location>
        <begin position="44"/>
        <end position="65"/>
    </location>
</feature>
<dbReference type="RefSeq" id="WP_266052602.1">
    <property type="nucleotide sequence ID" value="NZ_JAPFQO010000007.1"/>
</dbReference>
<name>A0ABT3RGD5_9BACT</name>
<evidence type="ECO:0000313" key="3">
    <source>
        <dbReference type="EMBL" id="MCX2740538.1"/>
    </source>
</evidence>
<dbReference type="Gene3D" id="4.10.1060.50">
    <property type="match status" value="1"/>
</dbReference>
<organism evidence="3 4">
    <name type="scientific">Pontibacter anaerobius</name>
    <dbReference type="NCBI Taxonomy" id="2993940"/>
    <lineage>
        <taxon>Bacteria</taxon>
        <taxon>Pseudomonadati</taxon>
        <taxon>Bacteroidota</taxon>
        <taxon>Cytophagia</taxon>
        <taxon>Cytophagales</taxon>
        <taxon>Hymenobacteraceae</taxon>
        <taxon>Pontibacter</taxon>
    </lineage>
</organism>
<dbReference type="Proteomes" id="UP001207228">
    <property type="component" value="Unassembled WGS sequence"/>
</dbReference>
<keyword evidence="4" id="KW-1185">Reference proteome</keyword>